<dbReference type="FunFam" id="3.40.50.300:FF:000221">
    <property type="entry name" value="Multidrug ABC transporter ATP-binding protein"/>
    <property type="match status" value="1"/>
</dbReference>
<evidence type="ECO:0000256" key="4">
    <source>
        <dbReference type="ARBA" id="ARBA00022692"/>
    </source>
</evidence>
<dbReference type="EMBL" id="JAQIFT010000043">
    <property type="protein sequence ID" value="MDA3731968.1"/>
    <property type="molecule type" value="Genomic_DNA"/>
</dbReference>
<keyword evidence="8 9" id="KW-0472">Membrane</keyword>
<dbReference type="GO" id="GO:0015421">
    <property type="term" value="F:ABC-type oligopeptide transporter activity"/>
    <property type="evidence" value="ECO:0007669"/>
    <property type="project" value="TreeGrafter"/>
</dbReference>
<name>A0AA42DNW5_9FIRM</name>
<feature type="transmembrane region" description="Helical" evidence="9">
    <location>
        <begin position="239"/>
        <end position="261"/>
    </location>
</feature>
<keyword evidence="13" id="KW-1185">Reference proteome</keyword>
<evidence type="ECO:0000256" key="3">
    <source>
        <dbReference type="ARBA" id="ARBA00022475"/>
    </source>
</evidence>
<keyword evidence="4 9" id="KW-0812">Transmembrane</keyword>
<dbReference type="Pfam" id="PF00005">
    <property type="entry name" value="ABC_tran"/>
    <property type="match status" value="1"/>
</dbReference>
<evidence type="ECO:0000256" key="8">
    <source>
        <dbReference type="ARBA" id="ARBA00023136"/>
    </source>
</evidence>
<protein>
    <submittedName>
        <fullName evidence="12">ABC transporter ATP-binding protein</fullName>
    </submittedName>
</protein>
<keyword evidence="5" id="KW-0547">Nucleotide-binding</keyword>
<dbReference type="CDD" id="cd18548">
    <property type="entry name" value="ABC_6TM_Tm287_like"/>
    <property type="match status" value="1"/>
</dbReference>
<comment type="subcellular location">
    <subcellularLocation>
        <location evidence="1">Cell membrane</location>
        <topology evidence="1">Multi-pass membrane protein</topology>
    </subcellularLocation>
</comment>
<dbReference type="PANTHER" id="PTHR43394">
    <property type="entry name" value="ATP-DEPENDENT PERMEASE MDL1, MITOCHONDRIAL"/>
    <property type="match status" value="1"/>
</dbReference>
<dbReference type="SMART" id="SM00382">
    <property type="entry name" value="AAA"/>
    <property type="match status" value="1"/>
</dbReference>
<gene>
    <name evidence="12" type="ORF">PBV87_10800</name>
</gene>
<dbReference type="GO" id="GO:0005524">
    <property type="term" value="F:ATP binding"/>
    <property type="evidence" value="ECO:0007669"/>
    <property type="project" value="UniProtKB-KW"/>
</dbReference>
<dbReference type="Pfam" id="PF00664">
    <property type="entry name" value="ABC_membrane"/>
    <property type="match status" value="1"/>
</dbReference>
<dbReference type="PANTHER" id="PTHR43394:SF1">
    <property type="entry name" value="ATP-BINDING CASSETTE SUB-FAMILY B MEMBER 10, MITOCHONDRIAL"/>
    <property type="match status" value="1"/>
</dbReference>
<dbReference type="InterPro" id="IPR003439">
    <property type="entry name" value="ABC_transporter-like_ATP-bd"/>
</dbReference>
<evidence type="ECO:0000256" key="1">
    <source>
        <dbReference type="ARBA" id="ARBA00004651"/>
    </source>
</evidence>
<dbReference type="InterPro" id="IPR039421">
    <property type="entry name" value="Type_1_exporter"/>
</dbReference>
<dbReference type="RefSeq" id="WP_271012271.1">
    <property type="nucleotide sequence ID" value="NZ_JAQIFT010000043.1"/>
</dbReference>
<evidence type="ECO:0000256" key="9">
    <source>
        <dbReference type="SAM" id="Phobius"/>
    </source>
</evidence>
<comment type="caution">
    <text evidence="12">The sequence shown here is derived from an EMBL/GenBank/DDBJ whole genome shotgun (WGS) entry which is preliminary data.</text>
</comment>
<dbReference type="InterPro" id="IPR003593">
    <property type="entry name" value="AAA+_ATPase"/>
</dbReference>
<keyword evidence="6 12" id="KW-0067">ATP-binding</keyword>
<sequence length="583" mass="65741">MQKILSYYLKPYYFRMSIGFIIKFVGSIMDLCLPWILAYMIDTIIPIQDKSKIYLWGLMMIVCSFLAVSFNIIANRMASKVASEATEHIRNDLFKKVMYLSDAYIDTYTKPSLMSRLTTDTYNVHQMIGRMQRLGVRAPILLIGGIIVTLTLDPVLACVLIITLPFLVWIMLKVSKRSIPMYTQLQQSIDHFVRIVREDISGIRVIKALSKEDYEKKRFEKINDEVVAQEQKAGMIMAIIDPSVSVIMNLALVGVLTVGAFRVDSGLSEVGKILAFMTYFTIILNAMISISKMFIILSKAIASANRIDTILALEDDMEVIEILKDYEDENIATDKAVNEGYHIVFEKVSFAYNQGEEEDLKDISFYIKPGETLGILGGTGAGKSTIVSLLLRFYDVKEGRILIDGRDIRSIPLQELRSKFGVAFQNDMIFEDTILENVNLGRNLSEEEIQEALLYARAKEFVEQKTNNLEEALDIKGANLSGGQKQRILIARALAAHPEILILDDSSSALDYQTDAMLRQELSSHFKRTTKIIVAQRVSSIMQADHIIVLEEGRMIGYGRHDELMAQCDSYRQISASQMGGVA</sequence>
<dbReference type="GO" id="GO:0016887">
    <property type="term" value="F:ATP hydrolysis activity"/>
    <property type="evidence" value="ECO:0007669"/>
    <property type="project" value="InterPro"/>
</dbReference>
<evidence type="ECO:0000259" key="11">
    <source>
        <dbReference type="PROSITE" id="PS50929"/>
    </source>
</evidence>
<feature type="transmembrane region" description="Helical" evidence="9">
    <location>
        <begin position="53"/>
        <end position="74"/>
    </location>
</feature>
<dbReference type="PROSITE" id="PS50929">
    <property type="entry name" value="ABC_TM1F"/>
    <property type="match status" value="1"/>
</dbReference>
<dbReference type="PROSITE" id="PS50893">
    <property type="entry name" value="ABC_TRANSPORTER_2"/>
    <property type="match status" value="1"/>
</dbReference>
<dbReference type="InterPro" id="IPR017871">
    <property type="entry name" value="ABC_transporter-like_CS"/>
</dbReference>
<organism evidence="12 13">
    <name type="scientific">Holtiella tumoricola</name>
    <dbReference type="NCBI Taxonomy" id="3018743"/>
    <lineage>
        <taxon>Bacteria</taxon>
        <taxon>Bacillati</taxon>
        <taxon>Bacillota</taxon>
        <taxon>Clostridia</taxon>
        <taxon>Lachnospirales</taxon>
        <taxon>Cellulosilyticaceae</taxon>
        <taxon>Holtiella</taxon>
    </lineage>
</organism>
<dbReference type="InterPro" id="IPR011527">
    <property type="entry name" value="ABC1_TM_dom"/>
</dbReference>
<evidence type="ECO:0000256" key="7">
    <source>
        <dbReference type="ARBA" id="ARBA00022989"/>
    </source>
</evidence>
<dbReference type="InterPro" id="IPR036640">
    <property type="entry name" value="ABC1_TM_sf"/>
</dbReference>
<proteinExistence type="predicted"/>
<dbReference type="SUPFAM" id="SSF52540">
    <property type="entry name" value="P-loop containing nucleoside triphosphate hydrolases"/>
    <property type="match status" value="1"/>
</dbReference>
<evidence type="ECO:0000313" key="12">
    <source>
        <dbReference type="EMBL" id="MDA3731968.1"/>
    </source>
</evidence>
<feature type="transmembrane region" description="Helical" evidence="9">
    <location>
        <begin position="140"/>
        <end position="172"/>
    </location>
</feature>
<evidence type="ECO:0000313" key="13">
    <source>
        <dbReference type="Proteomes" id="UP001169242"/>
    </source>
</evidence>
<evidence type="ECO:0000256" key="2">
    <source>
        <dbReference type="ARBA" id="ARBA00022448"/>
    </source>
</evidence>
<feature type="transmembrane region" description="Helical" evidence="9">
    <location>
        <begin position="273"/>
        <end position="297"/>
    </location>
</feature>
<feature type="domain" description="ABC transporter" evidence="10">
    <location>
        <begin position="343"/>
        <end position="577"/>
    </location>
</feature>
<dbReference type="SUPFAM" id="SSF90123">
    <property type="entry name" value="ABC transporter transmembrane region"/>
    <property type="match status" value="1"/>
</dbReference>
<keyword evidence="3" id="KW-1003">Cell membrane</keyword>
<evidence type="ECO:0000256" key="5">
    <source>
        <dbReference type="ARBA" id="ARBA00022741"/>
    </source>
</evidence>
<dbReference type="Gene3D" id="1.20.1560.10">
    <property type="entry name" value="ABC transporter type 1, transmembrane domain"/>
    <property type="match status" value="1"/>
</dbReference>
<dbReference type="InterPro" id="IPR027417">
    <property type="entry name" value="P-loop_NTPase"/>
</dbReference>
<reference evidence="12" key="1">
    <citation type="journal article" date="2023" name="Int. J. Syst. Evol. Microbiol.">
        <title>&lt;i&gt;Holtiella tumoricola&lt;/i&gt; gen. nov. sp. nov., isolated from a human clinical sample.</title>
        <authorList>
            <person name="Allen-Vercoe E."/>
            <person name="Daigneault M.C."/>
            <person name="Vancuren S.J."/>
            <person name="Cochrane K."/>
            <person name="O'Neal L.L."/>
            <person name="Sankaranarayanan K."/>
            <person name="Lawson P.A."/>
        </authorList>
    </citation>
    <scope>NUCLEOTIDE SEQUENCE</scope>
    <source>
        <strain evidence="12">CC70A</strain>
    </source>
</reference>
<dbReference type="GO" id="GO:0005886">
    <property type="term" value="C:plasma membrane"/>
    <property type="evidence" value="ECO:0007669"/>
    <property type="project" value="UniProtKB-SubCell"/>
</dbReference>
<accession>A0AA42DNW5</accession>
<keyword evidence="2" id="KW-0813">Transport</keyword>
<dbReference type="AlphaFoldDB" id="A0AA42DNW5"/>
<keyword evidence="7 9" id="KW-1133">Transmembrane helix</keyword>
<dbReference type="Gene3D" id="3.40.50.300">
    <property type="entry name" value="P-loop containing nucleotide triphosphate hydrolases"/>
    <property type="match status" value="1"/>
</dbReference>
<feature type="transmembrane region" description="Helical" evidence="9">
    <location>
        <begin position="20"/>
        <end position="41"/>
    </location>
</feature>
<dbReference type="PROSITE" id="PS00211">
    <property type="entry name" value="ABC_TRANSPORTER_1"/>
    <property type="match status" value="1"/>
</dbReference>
<evidence type="ECO:0000259" key="10">
    <source>
        <dbReference type="PROSITE" id="PS50893"/>
    </source>
</evidence>
<evidence type="ECO:0000256" key="6">
    <source>
        <dbReference type="ARBA" id="ARBA00022840"/>
    </source>
</evidence>
<dbReference type="Proteomes" id="UP001169242">
    <property type="component" value="Unassembled WGS sequence"/>
</dbReference>
<feature type="domain" description="ABC transmembrane type-1" evidence="11">
    <location>
        <begin position="18"/>
        <end position="299"/>
    </location>
</feature>